<sequence length="316" mass="34070">MKARRIQFNKYGDASEMYMGEYELPQLKPDDVLIKVVAAAVNPLDWKQRQGAMKLFMNRQFPKGIGSDFAGIVQAVGRNVSNVQKGDKVFGTMDVKHPGAFAEALVTKSRYVVKKTSQVSFEEAACLPIAATTAWAALLGKKPVSSHSQVLINGCTGAVGLTAVQLAIAKGAKVAGTCSQTSMHRAKLLGVDPVFNYNDEGYQKKAEPVDLIFDTAGTMNIGHALSMLKPRGKFIDINPTAGRIIRGVLSGRYKIVFATMGTKHLPEIAKLAAHGLLKPEIGLRVSFSNAVETIRAIENGQRIAGKVVFTFSGESM</sequence>
<dbReference type="InterPro" id="IPR011032">
    <property type="entry name" value="GroES-like_sf"/>
</dbReference>
<gene>
    <name evidence="2" type="ORF">ACFQ21_29090</name>
</gene>
<name>A0ABW3KBU4_9BACT</name>
<dbReference type="InterPro" id="IPR052733">
    <property type="entry name" value="Chloroplast_QOR"/>
</dbReference>
<dbReference type="Gene3D" id="3.40.50.720">
    <property type="entry name" value="NAD(P)-binding Rossmann-like Domain"/>
    <property type="match status" value="1"/>
</dbReference>
<protein>
    <submittedName>
        <fullName evidence="2">NAD(P)-dependent alcohol dehydrogenase</fullName>
    </submittedName>
</protein>
<proteinExistence type="predicted"/>
<dbReference type="SUPFAM" id="SSF51735">
    <property type="entry name" value="NAD(P)-binding Rossmann-fold domains"/>
    <property type="match status" value="1"/>
</dbReference>
<feature type="domain" description="Enoyl reductase (ER)" evidence="1">
    <location>
        <begin position="12"/>
        <end position="309"/>
    </location>
</feature>
<dbReference type="CDD" id="cd08267">
    <property type="entry name" value="MDR1"/>
    <property type="match status" value="1"/>
</dbReference>
<dbReference type="EMBL" id="JBHTKA010000016">
    <property type="protein sequence ID" value="MFD1003415.1"/>
    <property type="molecule type" value="Genomic_DNA"/>
</dbReference>
<dbReference type="InterPro" id="IPR013154">
    <property type="entry name" value="ADH-like_N"/>
</dbReference>
<dbReference type="Gene3D" id="3.90.180.10">
    <property type="entry name" value="Medium-chain alcohol dehydrogenases, catalytic domain"/>
    <property type="match status" value="1"/>
</dbReference>
<evidence type="ECO:0000313" key="2">
    <source>
        <dbReference type="EMBL" id="MFD1003415.1"/>
    </source>
</evidence>
<dbReference type="Pfam" id="PF13602">
    <property type="entry name" value="ADH_zinc_N_2"/>
    <property type="match status" value="1"/>
</dbReference>
<dbReference type="RefSeq" id="WP_377586097.1">
    <property type="nucleotide sequence ID" value="NZ_JBHTKA010000016.1"/>
</dbReference>
<dbReference type="InterPro" id="IPR036291">
    <property type="entry name" value="NAD(P)-bd_dom_sf"/>
</dbReference>
<accession>A0ABW3KBU4</accession>
<dbReference type="Pfam" id="PF08240">
    <property type="entry name" value="ADH_N"/>
    <property type="match status" value="1"/>
</dbReference>
<dbReference type="PANTHER" id="PTHR44013:SF1">
    <property type="entry name" value="ZINC-TYPE ALCOHOL DEHYDROGENASE-LIKE PROTEIN C16A3.02C"/>
    <property type="match status" value="1"/>
</dbReference>
<reference evidence="3" key="1">
    <citation type="journal article" date="2019" name="Int. J. Syst. Evol. Microbiol.">
        <title>The Global Catalogue of Microorganisms (GCM) 10K type strain sequencing project: providing services to taxonomists for standard genome sequencing and annotation.</title>
        <authorList>
            <consortium name="The Broad Institute Genomics Platform"/>
            <consortium name="The Broad Institute Genome Sequencing Center for Infectious Disease"/>
            <person name="Wu L."/>
            <person name="Ma J."/>
        </authorList>
    </citation>
    <scope>NUCLEOTIDE SEQUENCE [LARGE SCALE GENOMIC DNA]</scope>
    <source>
        <strain evidence="3">CCUG 58938</strain>
    </source>
</reference>
<dbReference type="Proteomes" id="UP001597112">
    <property type="component" value="Unassembled WGS sequence"/>
</dbReference>
<evidence type="ECO:0000313" key="3">
    <source>
        <dbReference type="Proteomes" id="UP001597112"/>
    </source>
</evidence>
<comment type="caution">
    <text evidence="2">The sequence shown here is derived from an EMBL/GenBank/DDBJ whole genome shotgun (WGS) entry which is preliminary data.</text>
</comment>
<dbReference type="SMART" id="SM00829">
    <property type="entry name" value="PKS_ER"/>
    <property type="match status" value="1"/>
</dbReference>
<dbReference type="InterPro" id="IPR020843">
    <property type="entry name" value="ER"/>
</dbReference>
<organism evidence="2 3">
    <name type="scientific">Ohtaekwangia kribbensis</name>
    <dbReference type="NCBI Taxonomy" id="688913"/>
    <lineage>
        <taxon>Bacteria</taxon>
        <taxon>Pseudomonadati</taxon>
        <taxon>Bacteroidota</taxon>
        <taxon>Cytophagia</taxon>
        <taxon>Cytophagales</taxon>
        <taxon>Fulvivirgaceae</taxon>
        <taxon>Ohtaekwangia</taxon>
    </lineage>
</organism>
<dbReference type="SUPFAM" id="SSF50129">
    <property type="entry name" value="GroES-like"/>
    <property type="match status" value="1"/>
</dbReference>
<dbReference type="PANTHER" id="PTHR44013">
    <property type="entry name" value="ZINC-TYPE ALCOHOL DEHYDROGENASE-LIKE PROTEIN C16A3.02C"/>
    <property type="match status" value="1"/>
</dbReference>
<keyword evidence="3" id="KW-1185">Reference proteome</keyword>
<evidence type="ECO:0000259" key="1">
    <source>
        <dbReference type="SMART" id="SM00829"/>
    </source>
</evidence>